<feature type="binding site" evidence="6">
    <location>
        <position position="110"/>
    </location>
    <ligand>
        <name>Fe cation</name>
        <dbReference type="ChEBI" id="CHEBI:24875"/>
    </ligand>
</feature>
<dbReference type="eggNOG" id="COG0242">
    <property type="taxonomic scope" value="Bacteria"/>
</dbReference>
<dbReference type="STRING" id="698758.AXY_16220"/>
<evidence type="ECO:0000313" key="7">
    <source>
        <dbReference type="EMBL" id="BAM47754.1"/>
    </source>
</evidence>
<dbReference type="NCBIfam" id="TIGR00079">
    <property type="entry name" value="pept_deformyl"/>
    <property type="match status" value="1"/>
</dbReference>
<accession>K0IZ53</accession>
<keyword evidence="4 6" id="KW-0648">Protein biosynthesis</keyword>
<dbReference type="InterPro" id="IPR036821">
    <property type="entry name" value="Peptide_deformylase_sf"/>
</dbReference>
<dbReference type="HOGENOM" id="CLU_061901_4_0_9"/>
<dbReference type="GO" id="GO:0046872">
    <property type="term" value="F:metal ion binding"/>
    <property type="evidence" value="ECO:0007669"/>
    <property type="project" value="UniProtKB-KW"/>
</dbReference>
<dbReference type="PATRIC" id="fig|698758.3.peg.1619"/>
<keyword evidence="5 6" id="KW-0408">Iron</keyword>
<dbReference type="HAMAP" id="MF_00163">
    <property type="entry name" value="Pep_deformylase"/>
    <property type="match status" value="1"/>
</dbReference>
<dbReference type="PANTHER" id="PTHR10458:SF8">
    <property type="entry name" value="PEPTIDE DEFORMYLASE 2"/>
    <property type="match status" value="1"/>
</dbReference>
<feature type="active site" evidence="6">
    <location>
        <position position="154"/>
    </location>
</feature>
<sequence>MITMKDIVLEGHPVLTQVAQEVQLPPTEEDTELLKKMLQFLKNSQDEEIAEKYKLRAGVGLAAPQLGLSKRMFAVHFEDLDGKVYSDGYFNPKIISHSVEKTFLSSGEGCLSVEREVPGYVPRYARITLTATNLAGEKVKLRLRGYAAVVFQHEFDHLNGIMFYDHINKEEPFSIPNNAKPCDVVDLD</sequence>
<dbReference type="FunFam" id="3.90.45.10:FF:000002">
    <property type="entry name" value="Peptide deformylase"/>
    <property type="match status" value="1"/>
</dbReference>
<dbReference type="Gene3D" id="3.90.45.10">
    <property type="entry name" value="Peptide deformylase"/>
    <property type="match status" value="1"/>
</dbReference>
<dbReference type="GO" id="GO:0042586">
    <property type="term" value="F:peptide deformylase activity"/>
    <property type="evidence" value="ECO:0007669"/>
    <property type="project" value="UniProtKB-UniRule"/>
</dbReference>
<dbReference type="Proteomes" id="UP000006294">
    <property type="component" value="Chromosome"/>
</dbReference>
<evidence type="ECO:0000256" key="2">
    <source>
        <dbReference type="ARBA" id="ARBA00022723"/>
    </source>
</evidence>
<evidence type="ECO:0000256" key="4">
    <source>
        <dbReference type="ARBA" id="ARBA00022917"/>
    </source>
</evidence>
<evidence type="ECO:0000313" key="8">
    <source>
        <dbReference type="Proteomes" id="UP000006294"/>
    </source>
</evidence>
<dbReference type="KEGG" id="axl:AXY_16220"/>
<dbReference type="PIRSF" id="PIRSF004749">
    <property type="entry name" value="Pep_def"/>
    <property type="match status" value="1"/>
</dbReference>
<evidence type="ECO:0000256" key="5">
    <source>
        <dbReference type="ARBA" id="ARBA00023004"/>
    </source>
</evidence>
<comment type="function">
    <text evidence="6">Removes the formyl group from the N-terminal Met of newly synthesized proteins. Requires at least a dipeptide for an efficient rate of reaction. N-terminal L-methionine is a prerequisite for activity but the enzyme has broad specificity at other positions.</text>
</comment>
<gene>
    <name evidence="6 7" type="primary">def</name>
    <name evidence="7" type="ordered locus">AXY_16220</name>
</gene>
<evidence type="ECO:0000256" key="1">
    <source>
        <dbReference type="ARBA" id="ARBA00010759"/>
    </source>
</evidence>
<comment type="cofactor">
    <cofactor evidence="6">
        <name>Fe(2+)</name>
        <dbReference type="ChEBI" id="CHEBI:29033"/>
    </cofactor>
    <text evidence="6">Binds 1 Fe(2+) ion.</text>
</comment>
<dbReference type="InterPro" id="IPR023635">
    <property type="entry name" value="Peptide_deformylase"/>
</dbReference>
<dbReference type="RefSeq" id="WP_015010351.1">
    <property type="nucleotide sequence ID" value="NC_018704.1"/>
</dbReference>
<proteinExistence type="inferred from homology"/>
<keyword evidence="3 6" id="KW-0378">Hydrolase</keyword>
<evidence type="ECO:0000256" key="6">
    <source>
        <dbReference type="HAMAP-Rule" id="MF_00163"/>
    </source>
</evidence>
<comment type="similarity">
    <text evidence="1 6">Belongs to the polypeptide deformylase family.</text>
</comment>
<dbReference type="PRINTS" id="PR01576">
    <property type="entry name" value="PDEFORMYLASE"/>
</dbReference>
<dbReference type="CDD" id="cd00487">
    <property type="entry name" value="Pep_deformylase"/>
    <property type="match status" value="1"/>
</dbReference>
<dbReference type="OrthoDB" id="9784988at2"/>
<dbReference type="GO" id="GO:0006412">
    <property type="term" value="P:translation"/>
    <property type="evidence" value="ECO:0007669"/>
    <property type="project" value="UniProtKB-UniRule"/>
</dbReference>
<dbReference type="AlphaFoldDB" id="K0IZ53"/>
<dbReference type="PANTHER" id="PTHR10458">
    <property type="entry name" value="PEPTIDE DEFORMYLASE"/>
    <property type="match status" value="1"/>
</dbReference>
<comment type="catalytic activity">
    <reaction evidence="6">
        <text>N-terminal N-formyl-L-methionyl-[peptide] + H2O = N-terminal L-methionyl-[peptide] + formate</text>
        <dbReference type="Rhea" id="RHEA:24420"/>
        <dbReference type="Rhea" id="RHEA-COMP:10639"/>
        <dbReference type="Rhea" id="RHEA-COMP:10640"/>
        <dbReference type="ChEBI" id="CHEBI:15377"/>
        <dbReference type="ChEBI" id="CHEBI:15740"/>
        <dbReference type="ChEBI" id="CHEBI:49298"/>
        <dbReference type="ChEBI" id="CHEBI:64731"/>
        <dbReference type="EC" id="3.5.1.88"/>
    </reaction>
</comment>
<name>K0IZ53_AMPXN</name>
<feature type="binding site" evidence="6">
    <location>
        <position position="157"/>
    </location>
    <ligand>
        <name>Fe cation</name>
        <dbReference type="ChEBI" id="CHEBI:24875"/>
    </ligand>
</feature>
<dbReference type="SUPFAM" id="SSF56420">
    <property type="entry name" value="Peptide deformylase"/>
    <property type="match status" value="1"/>
</dbReference>
<protein>
    <recommendedName>
        <fullName evidence="6">Peptide deformylase</fullName>
        <shortName evidence="6">PDF</shortName>
        <ecNumber evidence="6">3.5.1.88</ecNumber>
    </recommendedName>
    <alternativeName>
        <fullName evidence="6">Polypeptide deformylase</fullName>
    </alternativeName>
</protein>
<dbReference type="Pfam" id="PF01327">
    <property type="entry name" value="Pep_deformylase"/>
    <property type="match status" value="1"/>
</dbReference>
<keyword evidence="2 6" id="KW-0479">Metal-binding</keyword>
<dbReference type="EC" id="3.5.1.88" evidence="6"/>
<dbReference type="EMBL" id="AP012050">
    <property type="protein sequence ID" value="BAM47754.1"/>
    <property type="molecule type" value="Genomic_DNA"/>
</dbReference>
<organism evidence="7 8">
    <name type="scientific">Amphibacillus xylanus (strain ATCC 51415 / DSM 6626 / JCM 7361 / LMG 17667 / NBRC 15112 / Ep01)</name>
    <dbReference type="NCBI Taxonomy" id="698758"/>
    <lineage>
        <taxon>Bacteria</taxon>
        <taxon>Bacillati</taxon>
        <taxon>Bacillota</taxon>
        <taxon>Bacilli</taxon>
        <taxon>Bacillales</taxon>
        <taxon>Bacillaceae</taxon>
        <taxon>Amphibacillus</taxon>
    </lineage>
</organism>
<keyword evidence="8" id="KW-1185">Reference proteome</keyword>
<feature type="binding site" evidence="6">
    <location>
        <position position="153"/>
    </location>
    <ligand>
        <name>Fe cation</name>
        <dbReference type="ChEBI" id="CHEBI:24875"/>
    </ligand>
</feature>
<evidence type="ECO:0000256" key="3">
    <source>
        <dbReference type="ARBA" id="ARBA00022801"/>
    </source>
</evidence>
<reference evidence="7 8" key="1">
    <citation type="submission" date="2011-01" db="EMBL/GenBank/DDBJ databases">
        <title>Whole genome sequence of Amphibacillus xylinus NBRC 15112.</title>
        <authorList>
            <person name="Nakazawa H."/>
            <person name="Katano Y."/>
            <person name="Nakamura S."/>
            <person name="Sasagawa M."/>
            <person name="Fukada J."/>
            <person name="Arai T."/>
            <person name="Sasakura N."/>
            <person name="Mochizuki D."/>
            <person name="Hosoyama A."/>
            <person name="Harada K."/>
            <person name="Horikawa H."/>
            <person name="Kato Y."/>
            <person name="Harada T."/>
            <person name="Sasaki K."/>
            <person name="Sekiguchi M."/>
            <person name="Hodoyama M."/>
            <person name="Nishiko R."/>
            <person name="Narita H."/>
            <person name="Hanamaki A."/>
            <person name="Hata C."/>
            <person name="Konno Y."/>
            <person name="Niimura Y."/>
            <person name="Yamazaki S."/>
            <person name="Fujita N."/>
        </authorList>
    </citation>
    <scope>NUCLEOTIDE SEQUENCE [LARGE SCALE GENOMIC DNA]</scope>
    <source>
        <strain evidence="8">ATCC 51415 / DSM 6626 / JCM 7361 / LMG 17667 / NBRC 15112 / Ep01</strain>
    </source>
</reference>